<gene>
    <name evidence="2" type="ORF">T265_09995</name>
</gene>
<protein>
    <submittedName>
        <fullName evidence="2">Uncharacterized protein</fullName>
    </submittedName>
</protein>
<evidence type="ECO:0000313" key="2">
    <source>
        <dbReference type="EMBL" id="KER21757.1"/>
    </source>
</evidence>
<dbReference type="AlphaFoldDB" id="A0A074Z876"/>
<dbReference type="OrthoDB" id="6264219at2759"/>
<dbReference type="RefSeq" id="XP_009174496.1">
    <property type="nucleotide sequence ID" value="XM_009176232.1"/>
</dbReference>
<sequence>MQLGVHDVYTISYCKGGSCRNMCAGVVLIKALTGISTHLKHRIPTPSSAVPSYVGQPEAERRANYATIQILCHQRRKDAESAMSDGSWKDLHKDDWKNVREHLYRKKTASLKRRQLEVLIRSETVRDLYHDVVESIIDLYKDSGTGLHPWQHFRAAADKLAELHKFMKLTVARVYALGTAEGAATYSYDFFEKLRDVQAHSNSPTPCRLDFEALRLFSSVQIAEQVAMHFPTLTPEGQETVFVRPLPIEQPGMGYSASVARASPSIDPRVAEVHKPPHHDQSLSELGHVALDVDGFDTTDVNSGSHQFIPFDYLRGYLSQPDDPLPKRMRRNKRTARRRQRRYSNIKPNSSSNLLLTDSQTPACAHIPSELHVRQPNPSSSGRVADQCEKGQVSQSDALLPVLSNFHSSRGEAESYLSEDSSGASLCSCACGDDSFTDTSSSANEEDEADFHRGRSTASRPTVGSTSGPPPFSPSS</sequence>
<reference evidence="2 3" key="1">
    <citation type="submission" date="2013-11" db="EMBL/GenBank/DDBJ databases">
        <title>Opisthorchis viverrini - life in the bile duct.</title>
        <authorList>
            <person name="Young N.D."/>
            <person name="Nagarajan N."/>
            <person name="Lin S.J."/>
            <person name="Korhonen P.K."/>
            <person name="Jex A.R."/>
            <person name="Hall R.S."/>
            <person name="Safavi-Hemami H."/>
            <person name="Kaewkong W."/>
            <person name="Bertrand D."/>
            <person name="Gao S."/>
            <person name="Seet Q."/>
            <person name="Wongkham S."/>
            <person name="Teh B.T."/>
            <person name="Wongkham C."/>
            <person name="Intapan P.M."/>
            <person name="Maleewong W."/>
            <person name="Yang X."/>
            <person name="Hu M."/>
            <person name="Wang Z."/>
            <person name="Hofmann A."/>
            <person name="Sternberg P.W."/>
            <person name="Tan P."/>
            <person name="Wang J."/>
            <person name="Gasser R.B."/>
        </authorList>
    </citation>
    <scope>NUCLEOTIDE SEQUENCE [LARGE SCALE GENOMIC DNA]</scope>
</reference>
<keyword evidence="3" id="KW-1185">Reference proteome</keyword>
<feature type="region of interest" description="Disordered" evidence="1">
    <location>
        <begin position="434"/>
        <end position="476"/>
    </location>
</feature>
<dbReference type="GeneID" id="20324163"/>
<evidence type="ECO:0000313" key="3">
    <source>
        <dbReference type="Proteomes" id="UP000054324"/>
    </source>
</evidence>
<organism evidence="2 3">
    <name type="scientific">Opisthorchis viverrini</name>
    <name type="common">Southeast Asian liver fluke</name>
    <dbReference type="NCBI Taxonomy" id="6198"/>
    <lineage>
        <taxon>Eukaryota</taxon>
        <taxon>Metazoa</taxon>
        <taxon>Spiralia</taxon>
        <taxon>Lophotrochozoa</taxon>
        <taxon>Platyhelminthes</taxon>
        <taxon>Trematoda</taxon>
        <taxon>Digenea</taxon>
        <taxon>Opisthorchiida</taxon>
        <taxon>Opisthorchiata</taxon>
        <taxon>Opisthorchiidae</taxon>
        <taxon>Opisthorchis</taxon>
    </lineage>
</organism>
<feature type="compositionally biased region" description="Basic residues" evidence="1">
    <location>
        <begin position="327"/>
        <end position="344"/>
    </location>
</feature>
<dbReference type="CTD" id="20324163"/>
<dbReference type="KEGG" id="ovi:T265_09995"/>
<dbReference type="EMBL" id="KL596943">
    <property type="protein sequence ID" value="KER21757.1"/>
    <property type="molecule type" value="Genomic_DNA"/>
</dbReference>
<feature type="region of interest" description="Disordered" evidence="1">
    <location>
        <begin position="320"/>
        <end position="356"/>
    </location>
</feature>
<name>A0A074Z876_OPIVI</name>
<proteinExistence type="predicted"/>
<feature type="region of interest" description="Disordered" evidence="1">
    <location>
        <begin position="371"/>
        <end position="394"/>
    </location>
</feature>
<evidence type="ECO:0000256" key="1">
    <source>
        <dbReference type="SAM" id="MobiDB-lite"/>
    </source>
</evidence>
<accession>A0A074Z876</accession>
<feature type="compositionally biased region" description="Polar residues" evidence="1">
    <location>
        <begin position="346"/>
        <end position="356"/>
    </location>
</feature>
<dbReference type="Proteomes" id="UP000054324">
    <property type="component" value="Unassembled WGS sequence"/>
</dbReference>